<keyword evidence="1" id="KW-1133">Transmembrane helix</keyword>
<dbReference type="Pfam" id="PF03597">
    <property type="entry name" value="FixS"/>
    <property type="match status" value="1"/>
</dbReference>
<dbReference type="EMBL" id="FQUV01000003">
    <property type="protein sequence ID" value="SHE90190.1"/>
    <property type="molecule type" value="Genomic_DNA"/>
</dbReference>
<dbReference type="AlphaFoldDB" id="A0A1M4X9I8"/>
<reference evidence="3" key="1">
    <citation type="submission" date="2016-11" db="EMBL/GenBank/DDBJ databases">
        <authorList>
            <person name="Varghese N."/>
            <person name="Submissions S."/>
        </authorList>
    </citation>
    <scope>NUCLEOTIDE SEQUENCE [LARGE SCALE GENOMIC DNA]</scope>
    <source>
        <strain evidence="3">DSM 100566</strain>
    </source>
</reference>
<dbReference type="Proteomes" id="UP000184144">
    <property type="component" value="Unassembled WGS sequence"/>
</dbReference>
<accession>A0A1M4X9I8</accession>
<feature type="transmembrane region" description="Helical" evidence="1">
    <location>
        <begin position="6"/>
        <end position="26"/>
    </location>
</feature>
<evidence type="ECO:0000313" key="3">
    <source>
        <dbReference type="Proteomes" id="UP000184144"/>
    </source>
</evidence>
<protein>
    <submittedName>
        <fullName evidence="2">Cytochrome oxidase maturation protein, cbb3-type</fullName>
    </submittedName>
</protein>
<evidence type="ECO:0000313" key="2">
    <source>
        <dbReference type="EMBL" id="SHE90190.1"/>
    </source>
</evidence>
<dbReference type="STRING" id="1486859.SAMN05444273_10397"/>
<dbReference type="PANTHER" id="PTHR41532">
    <property type="entry name" value="FIXS PROTEIN"/>
    <property type="match status" value="1"/>
</dbReference>
<keyword evidence="1" id="KW-0812">Transmembrane</keyword>
<dbReference type="RefSeq" id="WP_073141975.1">
    <property type="nucleotide sequence ID" value="NZ_FQUV01000003.1"/>
</dbReference>
<dbReference type="OrthoDB" id="9802763at2"/>
<name>A0A1M4X9I8_9RHOB</name>
<keyword evidence="3" id="KW-1185">Reference proteome</keyword>
<keyword evidence="1" id="KW-0472">Membrane</keyword>
<dbReference type="InterPro" id="IPR004714">
    <property type="entry name" value="Cyt_oxidase_maturation_cbb3"/>
</dbReference>
<sequence length="51" mass="5701">MNVLVILIPVSLILGGMGIVAFLWTVRHNQYEDIEGDAARILFDDEDEPNS</sequence>
<evidence type="ECO:0000256" key="1">
    <source>
        <dbReference type="SAM" id="Phobius"/>
    </source>
</evidence>
<organism evidence="2 3">
    <name type="scientific">Litoreibacter ascidiaceicola</name>
    <dbReference type="NCBI Taxonomy" id="1486859"/>
    <lineage>
        <taxon>Bacteria</taxon>
        <taxon>Pseudomonadati</taxon>
        <taxon>Pseudomonadota</taxon>
        <taxon>Alphaproteobacteria</taxon>
        <taxon>Rhodobacterales</taxon>
        <taxon>Roseobacteraceae</taxon>
        <taxon>Litoreibacter</taxon>
    </lineage>
</organism>
<dbReference type="NCBIfam" id="TIGR00847">
    <property type="entry name" value="ccoS"/>
    <property type="match status" value="1"/>
</dbReference>
<dbReference type="PANTHER" id="PTHR41532:SF1">
    <property type="entry name" value="FIXS PROTEIN"/>
    <property type="match status" value="1"/>
</dbReference>
<gene>
    <name evidence="2" type="ORF">SAMN05444273_10397</name>
</gene>
<proteinExistence type="predicted"/>